<sequence>MANFKEALGGVFTNISNICHKWHKTNCIKTGLLTWVKEGNK</sequence>
<reference evidence="1 2" key="1">
    <citation type="submission" date="2007-01" db="EMBL/GenBank/DDBJ databases">
        <authorList>
            <person name="Haygood M."/>
            <person name="Podell S."/>
            <person name="Anderson C."/>
            <person name="Hopkinson B."/>
            <person name="Roe K."/>
            <person name="Barbeau K."/>
            <person name="Gaasterland T."/>
            <person name="Ferriera S."/>
            <person name="Johnson J."/>
            <person name="Kravitz S."/>
            <person name="Beeson K."/>
            <person name="Sutton G."/>
            <person name="Rogers Y.-H."/>
            <person name="Friedman R."/>
            <person name="Frazier M."/>
            <person name="Venter J.C."/>
        </authorList>
    </citation>
    <scope>NUCLEOTIDE SEQUENCE [LARGE SCALE GENOMIC DNA]</scope>
    <source>
        <strain evidence="1 2">ATCC 23134</strain>
    </source>
</reference>
<dbReference type="Proteomes" id="UP000004095">
    <property type="component" value="Unassembled WGS sequence"/>
</dbReference>
<keyword evidence="2" id="KW-1185">Reference proteome</keyword>
<comment type="caution">
    <text evidence="1">The sequence shown here is derived from an EMBL/GenBank/DDBJ whole genome shotgun (WGS) entry which is preliminary data.</text>
</comment>
<dbReference type="AlphaFoldDB" id="A1ZGB6"/>
<proteinExistence type="predicted"/>
<dbReference type="EMBL" id="AAWS01000006">
    <property type="protein sequence ID" value="EAY30533.1"/>
    <property type="molecule type" value="Genomic_DNA"/>
</dbReference>
<evidence type="ECO:0000313" key="2">
    <source>
        <dbReference type="Proteomes" id="UP000004095"/>
    </source>
</evidence>
<accession>A1ZGB6</accession>
<protein>
    <submittedName>
        <fullName evidence="1">Uncharacterized protein</fullName>
    </submittedName>
</protein>
<gene>
    <name evidence="1" type="ORF">M23134_03169</name>
</gene>
<name>A1ZGB6_MICM2</name>
<evidence type="ECO:0000313" key="1">
    <source>
        <dbReference type="EMBL" id="EAY30533.1"/>
    </source>
</evidence>
<organism evidence="1 2">
    <name type="scientific">Microscilla marina ATCC 23134</name>
    <dbReference type="NCBI Taxonomy" id="313606"/>
    <lineage>
        <taxon>Bacteria</taxon>
        <taxon>Pseudomonadati</taxon>
        <taxon>Bacteroidota</taxon>
        <taxon>Cytophagia</taxon>
        <taxon>Cytophagales</taxon>
        <taxon>Microscillaceae</taxon>
        <taxon>Microscilla</taxon>
    </lineage>
</organism>